<dbReference type="SMART" id="SM00116">
    <property type="entry name" value="CBS"/>
    <property type="match status" value="4"/>
</dbReference>
<dbReference type="PROSITE" id="PS51371">
    <property type="entry name" value="CBS"/>
    <property type="match status" value="4"/>
</dbReference>
<dbReference type="InterPro" id="IPR046342">
    <property type="entry name" value="CBS_dom_sf"/>
</dbReference>
<feature type="domain" description="CBS" evidence="2">
    <location>
        <begin position="227"/>
        <end position="285"/>
    </location>
</feature>
<reference evidence="3" key="1">
    <citation type="journal article" date="2015" name="Proc. Natl. Acad. Sci. U.S.A.">
        <title>Networks of energetic and metabolic interactions define dynamics in microbial communities.</title>
        <authorList>
            <person name="Embree M."/>
            <person name="Liu J.K."/>
            <person name="Al-Bassam M.M."/>
            <person name="Zengler K."/>
        </authorList>
    </citation>
    <scope>NUCLEOTIDE SEQUENCE</scope>
</reference>
<dbReference type="AlphaFoldDB" id="A0A0W8F6C2"/>
<proteinExistence type="predicted"/>
<dbReference type="InterPro" id="IPR051257">
    <property type="entry name" value="Diverse_CBS-Domain"/>
</dbReference>
<evidence type="ECO:0000313" key="3">
    <source>
        <dbReference type="EMBL" id="KUG16413.1"/>
    </source>
</evidence>
<evidence type="ECO:0000259" key="2">
    <source>
        <dbReference type="PROSITE" id="PS51371"/>
    </source>
</evidence>
<keyword evidence="1" id="KW-0129">CBS domain</keyword>
<dbReference type="SUPFAM" id="SSF54631">
    <property type="entry name" value="CBS-domain pair"/>
    <property type="match status" value="2"/>
</dbReference>
<feature type="domain" description="CBS" evidence="2">
    <location>
        <begin position="9"/>
        <end position="65"/>
    </location>
</feature>
<protein>
    <recommendedName>
        <fullName evidence="2">CBS domain-containing protein</fullName>
    </recommendedName>
</protein>
<dbReference type="Gene3D" id="3.10.580.10">
    <property type="entry name" value="CBS-domain"/>
    <property type="match status" value="3"/>
</dbReference>
<comment type="caution">
    <text evidence="3">The sequence shown here is derived from an EMBL/GenBank/DDBJ whole genome shotgun (WGS) entry which is preliminary data.</text>
</comment>
<feature type="domain" description="CBS" evidence="2">
    <location>
        <begin position="67"/>
        <end position="123"/>
    </location>
</feature>
<organism evidence="3">
    <name type="scientific">hydrocarbon metagenome</name>
    <dbReference type="NCBI Taxonomy" id="938273"/>
    <lineage>
        <taxon>unclassified sequences</taxon>
        <taxon>metagenomes</taxon>
        <taxon>ecological metagenomes</taxon>
    </lineage>
</organism>
<feature type="domain" description="CBS" evidence="2">
    <location>
        <begin position="129"/>
        <end position="185"/>
    </location>
</feature>
<sequence length="286" mass="32168">MKILVRDVMVREVAYAEIPGNRDDVLKTLQDRKVSGLPVVKKGEVVGIITRSDLLRNREEDQTALLMTRDPVVISPDRSIVEASKLLIQHKIRRLPVVEGKELVGLVTVADIVRVAEGMNIEESIEPYLEKETVVLWSEMPLPVAGSIMEFAAVEACPVIDTDLKLVGMISDRDLIKASVIEDSVEKTDMSADGGEDAWMWDRVMRTINKYYTVSRIRLRDIPVREAMVPPKTAFKTDKVSDCAAVMRKNRIDQMPVVKTSRKLMGMLKDTDILRALVDYCERSSA</sequence>
<gene>
    <name evidence="3" type="ORF">ASZ90_013921</name>
</gene>
<dbReference type="PANTHER" id="PTHR43080">
    <property type="entry name" value="CBS DOMAIN-CONTAINING PROTEIN CBSX3, MITOCHONDRIAL"/>
    <property type="match status" value="1"/>
</dbReference>
<dbReference type="InterPro" id="IPR000644">
    <property type="entry name" value="CBS_dom"/>
</dbReference>
<dbReference type="PANTHER" id="PTHR43080:SF29">
    <property type="entry name" value="OS02G0818000 PROTEIN"/>
    <property type="match status" value="1"/>
</dbReference>
<dbReference type="Pfam" id="PF00571">
    <property type="entry name" value="CBS"/>
    <property type="match status" value="4"/>
</dbReference>
<accession>A0A0W8F6C2</accession>
<evidence type="ECO:0000256" key="1">
    <source>
        <dbReference type="ARBA" id="ARBA00023122"/>
    </source>
</evidence>
<dbReference type="EMBL" id="LNQE01001499">
    <property type="protein sequence ID" value="KUG16413.1"/>
    <property type="molecule type" value="Genomic_DNA"/>
</dbReference>
<name>A0A0W8F6C2_9ZZZZ</name>